<dbReference type="InterPro" id="IPR011614">
    <property type="entry name" value="Catalase_core"/>
</dbReference>
<dbReference type="GO" id="GO:0004096">
    <property type="term" value="F:catalase activity"/>
    <property type="evidence" value="ECO:0007669"/>
    <property type="project" value="InterPro"/>
</dbReference>
<dbReference type="EMBL" id="QBML01000052">
    <property type="protein sequence ID" value="PZO35712.1"/>
    <property type="molecule type" value="Genomic_DNA"/>
</dbReference>
<dbReference type="Pfam" id="PF00199">
    <property type="entry name" value="Catalase"/>
    <property type="match status" value="1"/>
</dbReference>
<proteinExistence type="predicted"/>
<comment type="caution">
    <text evidence="2">The sequence shown here is derived from an EMBL/GenBank/DDBJ whole genome shotgun (WGS) entry which is preliminary data.</text>
</comment>
<reference evidence="2 3" key="2">
    <citation type="submission" date="2018-06" db="EMBL/GenBank/DDBJ databases">
        <title>Metagenomic assembly of (sub)arctic Cyanobacteria and their associated microbiome from non-axenic cultures.</title>
        <authorList>
            <person name="Baurain D."/>
        </authorList>
    </citation>
    <scope>NUCLEOTIDE SEQUENCE [LARGE SCALE GENOMIC DNA]</scope>
    <source>
        <strain evidence="2">ULC066bin1</strain>
    </source>
</reference>
<reference evidence="2 3" key="1">
    <citation type="submission" date="2018-04" db="EMBL/GenBank/DDBJ databases">
        <authorList>
            <person name="Go L.Y."/>
            <person name="Mitchell J.A."/>
        </authorList>
    </citation>
    <scope>NUCLEOTIDE SEQUENCE [LARGE SCALE GENOMIC DNA]</scope>
    <source>
        <strain evidence="2">ULC066bin1</strain>
    </source>
</reference>
<evidence type="ECO:0000313" key="2">
    <source>
        <dbReference type="EMBL" id="PZO35712.1"/>
    </source>
</evidence>
<dbReference type="Gene3D" id="2.40.180.10">
    <property type="entry name" value="Catalase core domain"/>
    <property type="match status" value="1"/>
</dbReference>
<feature type="domain" description="Catalase core" evidence="1">
    <location>
        <begin position="34"/>
        <end position="147"/>
    </location>
</feature>
<dbReference type="AlphaFoldDB" id="A0A2W4VTE9"/>
<dbReference type="SUPFAM" id="SSF56634">
    <property type="entry name" value="Heme-dependent catalase-like"/>
    <property type="match status" value="1"/>
</dbReference>
<dbReference type="PANTHER" id="PTHR36195:SF4">
    <property type="entry name" value="DOMAIN PROTEIN, PUTATIVE (AFU_ORTHOLOGUE AFUA_5G01990)-RELATED"/>
    <property type="match status" value="1"/>
</dbReference>
<dbReference type="Proteomes" id="UP000249467">
    <property type="component" value="Unassembled WGS sequence"/>
</dbReference>
<dbReference type="GO" id="GO:0020037">
    <property type="term" value="F:heme binding"/>
    <property type="evidence" value="ECO:0007669"/>
    <property type="project" value="InterPro"/>
</dbReference>
<evidence type="ECO:0000313" key="3">
    <source>
        <dbReference type="Proteomes" id="UP000249467"/>
    </source>
</evidence>
<sequence>MSQSNLTTNAQEAATDTILNIDLNIQAQKGPDLRKDHSKSHGLVWGEFRVEDNLPETLKVGIFARPKTYPAWIRPSNAASVEKRGHLKSDLDPDVRALAIKLLQVEGEKVLDDEKDTQDFLLINHPIFFVRDAQGFATLMKASVCQANDEEMRSLDPTFKVLTEICSKQVANPLLIQYWSTTPYQLGSLSIKFSVKPHQQDTPSAIPTSETYLREAVVQHLTEDGKDATFDFLVQLYVNDEKTPIEDPMQEWKEEDSPFIKLATIKIPAQKFDFEERKRLDEGLSFMAWHTLPEHAPLGSVNLARKKVYQEIAKARRSNIYHRVEEPQAYSSVLDDPQ</sequence>
<dbReference type="InterPro" id="IPR020835">
    <property type="entry name" value="Catalase_sf"/>
</dbReference>
<organism evidence="2 3">
    <name type="scientific">Pseudanabaena frigida</name>
    <dbReference type="NCBI Taxonomy" id="945775"/>
    <lineage>
        <taxon>Bacteria</taxon>
        <taxon>Bacillati</taxon>
        <taxon>Cyanobacteriota</taxon>
        <taxon>Cyanophyceae</taxon>
        <taxon>Pseudanabaenales</taxon>
        <taxon>Pseudanabaenaceae</taxon>
        <taxon>Pseudanabaena</taxon>
    </lineage>
</organism>
<protein>
    <submittedName>
        <fullName evidence="2">Catalase</fullName>
    </submittedName>
</protein>
<dbReference type="PANTHER" id="PTHR36195">
    <property type="entry name" value="DOMAIN PROTEIN, PUTATIVE (AFU_ORTHOLOGUE AFUA_5G01990)-RELATED-RELATED"/>
    <property type="match status" value="1"/>
</dbReference>
<gene>
    <name evidence="2" type="ORF">DCF19_23265</name>
</gene>
<evidence type="ECO:0000259" key="1">
    <source>
        <dbReference type="Pfam" id="PF00199"/>
    </source>
</evidence>
<accession>A0A2W4VTE9</accession>
<dbReference type="CDD" id="cd08152">
    <property type="entry name" value="y4iL_like"/>
    <property type="match status" value="1"/>
</dbReference>
<name>A0A2W4VTE9_9CYAN</name>